<dbReference type="PANTHER" id="PTHR41299:SF1">
    <property type="entry name" value="THIAMINE PYROPHOSPHOKINASE"/>
    <property type="match status" value="1"/>
</dbReference>
<dbReference type="NCBIfam" id="TIGR01378">
    <property type="entry name" value="thi_PPkinase"/>
    <property type="match status" value="1"/>
</dbReference>
<dbReference type="GO" id="GO:0009229">
    <property type="term" value="P:thiamine diphosphate biosynthetic process"/>
    <property type="evidence" value="ECO:0007669"/>
    <property type="project" value="InterPro"/>
</dbReference>
<dbReference type="Pfam" id="PF04263">
    <property type="entry name" value="TPK_catalytic"/>
    <property type="match status" value="1"/>
</dbReference>
<keyword evidence="4" id="KW-0067">ATP-binding</keyword>
<name>A0A1S2LZA6_9BACI</name>
<accession>A0A1S2LZA6</accession>
<evidence type="ECO:0000256" key="2">
    <source>
        <dbReference type="ARBA" id="ARBA00022741"/>
    </source>
</evidence>
<dbReference type="EMBL" id="MLQS01000031">
    <property type="protein sequence ID" value="OIJ17789.1"/>
    <property type="molecule type" value="Genomic_DNA"/>
</dbReference>
<dbReference type="PANTHER" id="PTHR41299">
    <property type="entry name" value="THIAMINE PYROPHOSPHOKINASE"/>
    <property type="match status" value="1"/>
</dbReference>
<dbReference type="EC" id="2.7.6.2" evidence="5"/>
<dbReference type="InterPro" id="IPR007373">
    <property type="entry name" value="Thiamin_PyroPKinase_B1-bd"/>
</dbReference>
<dbReference type="Pfam" id="PF04265">
    <property type="entry name" value="TPK_B1_binding"/>
    <property type="match status" value="1"/>
</dbReference>
<keyword evidence="1" id="KW-0808">Transferase</keyword>
<dbReference type="GO" id="GO:0005524">
    <property type="term" value="F:ATP binding"/>
    <property type="evidence" value="ECO:0007669"/>
    <property type="project" value="UniProtKB-KW"/>
</dbReference>
<dbReference type="InterPro" id="IPR006282">
    <property type="entry name" value="Thi_PPkinase"/>
</dbReference>
<proteinExistence type="predicted"/>
<evidence type="ECO:0000259" key="6">
    <source>
        <dbReference type="SMART" id="SM00983"/>
    </source>
</evidence>
<dbReference type="InterPro" id="IPR007371">
    <property type="entry name" value="TPK_catalytic"/>
</dbReference>
<keyword evidence="8" id="KW-1185">Reference proteome</keyword>
<sequence length="210" mass="23820">MKRIHIVAGGPSMSLPSLHKKSKDEIWIGVDGGVEHLVEFEIEPDYAIGDFDSISVMTKRNVRVSSYKQFPSEKDETDLELALTFAIEKRPEEIIIYGATGGRLDHEMINLQLLKKGIKNSVNIYIVDNKNRITVKKPGSYDIFQSNYKYISFLSMFECVEDLTLQGFKYQLTNTKLKYGSSLCISNELIVNRGTYSFSFGILIVVESID</sequence>
<evidence type="ECO:0000313" key="7">
    <source>
        <dbReference type="EMBL" id="OIJ17789.1"/>
    </source>
</evidence>
<dbReference type="RefSeq" id="WP_071390872.1">
    <property type="nucleotide sequence ID" value="NZ_MLQS01000031.1"/>
</dbReference>
<dbReference type="STRING" id="472963.BKP45_19700"/>
<evidence type="ECO:0000256" key="3">
    <source>
        <dbReference type="ARBA" id="ARBA00022777"/>
    </source>
</evidence>
<protein>
    <recommendedName>
        <fullName evidence="5">Thiamine diphosphokinase</fullName>
        <ecNumber evidence="5">2.7.6.2</ecNumber>
    </recommendedName>
</protein>
<keyword evidence="3 7" id="KW-0418">Kinase</keyword>
<evidence type="ECO:0000256" key="4">
    <source>
        <dbReference type="ARBA" id="ARBA00022840"/>
    </source>
</evidence>
<dbReference type="OrthoDB" id="9804377at2"/>
<dbReference type="Gene3D" id="3.40.50.10240">
    <property type="entry name" value="Thiamin pyrophosphokinase, catalytic domain"/>
    <property type="match status" value="1"/>
</dbReference>
<dbReference type="GO" id="GO:0006772">
    <property type="term" value="P:thiamine metabolic process"/>
    <property type="evidence" value="ECO:0007669"/>
    <property type="project" value="UniProtKB-UniRule"/>
</dbReference>
<dbReference type="SUPFAM" id="SSF63862">
    <property type="entry name" value="Thiamin pyrophosphokinase, substrate-binding domain"/>
    <property type="match status" value="1"/>
</dbReference>
<dbReference type="SUPFAM" id="SSF63999">
    <property type="entry name" value="Thiamin pyrophosphokinase, catalytic domain"/>
    <property type="match status" value="1"/>
</dbReference>
<feature type="domain" description="Thiamin pyrophosphokinase thiamin-binding" evidence="6">
    <location>
        <begin position="139"/>
        <end position="204"/>
    </location>
</feature>
<dbReference type="InterPro" id="IPR036759">
    <property type="entry name" value="TPK_catalytic_sf"/>
</dbReference>
<dbReference type="GO" id="GO:0016301">
    <property type="term" value="F:kinase activity"/>
    <property type="evidence" value="ECO:0007669"/>
    <property type="project" value="UniProtKB-KW"/>
</dbReference>
<dbReference type="SMART" id="SM00983">
    <property type="entry name" value="TPK_B1_binding"/>
    <property type="match status" value="1"/>
</dbReference>
<dbReference type="CDD" id="cd07995">
    <property type="entry name" value="TPK"/>
    <property type="match status" value="1"/>
</dbReference>
<dbReference type="Proteomes" id="UP000180057">
    <property type="component" value="Unassembled WGS sequence"/>
</dbReference>
<dbReference type="InterPro" id="IPR036371">
    <property type="entry name" value="TPK_B1-bd_sf"/>
</dbReference>
<dbReference type="AlphaFoldDB" id="A0A1S2LZA6"/>
<gene>
    <name evidence="7" type="ORF">BKP45_19700</name>
</gene>
<dbReference type="InterPro" id="IPR053149">
    <property type="entry name" value="TPK"/>
</dbReference>
<reference evidence="7 8" key="1">
    <citation type="submission" date="2016-10" db="EMBL/GenBank/DDBJ databases">
        <title>Draft genome sequences of four alkaliphilic bacteria belonging to the Anaerobacillus genus.</title>
        <authorList>
            <person name="Bassil N.M."/>
            <person name="Lloyd J.R."/>
        </authorList>
    </citation>
    <scope>NUCLEOTIDE SEQUENCE [LARGE SCALE GENOMIC DNA]</scope>
    <source>
        <strain evidence="7 8">DSM 22531</strain>
    </source>
</reference>
<keyword evidence="2" id="KW-0547">Nucleotide-binding</keyword>
<dbReference type="GO" id="GO:0030975">
    <property type="term" value="F:thiamine binding"/>
    <property type="evidence" value="ECO:0007669"/>
    <property type="project" value="InterPro"/>
</dbReference>
<organism evidence="7 8">
    <name type="scientific">Anaerobacillus alkalidiazotrophicus</name>
    <dbReference type="NCBI Taxonomy" id="472963"/>
    <lineage>
        <taxon>Bacteria</taxon>
        <taxon>Bacillati</taxon>
        <taxon>Bacillota</taxon>
        <taxon>Bacilli</taxon>
        <taxon>Bacillales</taxon>
        <taxon>Bacillaceae</taxon>
        <taxon>Anaerobacillus</taxon>
    </lineage>
</organism>
<dbReference type="GO" id="GO:0004788">
    <property type="term" value="F:thiamine diphosphokinase activity"/>
    <property type="evidence" value="ECO:0007669"/>
    <property type="project" value="UniProtKB-UniRule"/>
</dbReference>
<evidence type="ECO:0000256" key="1">
    <source>
        <dbReference type="ARBA" id="ARBA00022679"/>
    </source>
</evidence>
<evidence type="ECO:0000313" key="8">
    <source>
        <dbReference type="Proteomes" id="UP000180057"/>
    </source>
</evidence>
<comment type="caution">
    <text evidence="7">The sequence shown here is derived from an EMBL/GenBank/DDBJ whole genome shotgun (WGS) entry which is preliminary data.</text>
</comment>
<evidence type="ECO:0000256" key="5">
    <source>
        <dbReference type="NCBIfam" id="TIGR01378"/>
    </source>
</evidence>